<dbReference type="Proteomes" id="UP000251314">
    <property type="component" value="Unassembled WGS sequence"/>
</dbReference>
<dbReference type="EMBL" id="MJFZ01000133">
    <property type="protein sequence ID" value="RAW36618.1"/>
    <property type="molecule type" value="Genomic_DNA"/>
</dbReference>
<dbReference type="SUPFAM" id="SSF46689">
    <property type="entry name" value="Homeodomain-like"/>
    <property type="match status" value="2"/>
</dbReference>
<dbReference type="PANTHER" id="PTHR46068">
    <property type="entry name" value="PROTEIN CBG27172"/>
    <property type="match status" value="1"/>
</dbReference>
<feature type="compositionally biased region" description="Basic and acidic residues" evidence="1">
    <location>
        <begin position="134"/>
        <end position="152"/>
    </location>
</feature>
<dbReference type="VEuPathDB" id="FungiDB:PC110_g7112"/>
<organism evidence="3 4">
    <name type="scientific">Phytophthora cactorum</name>
    <dbReference type="NCBI Taxonomy" id="29920"/>
    <lineage>
        <taxon>Eukaryota</taxon>
        <taxon>Sar</taxon>
        <taxon>Stramenopiles</taxon>
        <taxon>Oomycota</taxon>
        <taxon>Peronosporomycetes</taxon>
        <taxon>Peronosporales</taxon>
        <taxon>Peronosporaceae</taxon>
        <taxon>Phytophthora</taxon>
    </lineage>
</organism>
<dbReference type="InterPro" id="IPR036388">
    <property type="entry name" value="WH-like_DNA-bd_sf"/>
</dbReference>
<feature type="region of interest" description="Disordered" evidence="1">
    <location>
        <begin position="254"/>
        <end position="289"/>
    </location>
</feature>
<dbReference type="Pfam" id="PF13565">
    <property type="entry name" value="HTH_32"/>
    <property type="match status" value="1"/>
</dbReference>
<feature type="region of interest" description="Disordered" evidence="1">
    <location>
        <begin position="398"/>
        <end position="433"/>
    </location>
</feature>
<name>A0A329SLR2_9STRA</name>
<dbReference type="PANTHER" id="PTHR46068:SF1">
    <property type="entry name" value="TRANSPOSASE IS30-LIKE HTH DOMAIN-CONTAINING PROTEIN"/>
    <property type="match status" value="1"/>
</dbReference>
<protein>
    <recommendedName>
        <fullName evidence="2">Sleeping Beauty transposase HTH domain-containing protein</fullName>
    </recommendedName>
</protein>
<evidence type="ECO:0000313" key="4">
    <source>
        <dbReference type="Proteomes" id="UP000251314"/>
    </source>
</evidence>
<feature type="region of interest" description="Disordered" evidence="1">
    <location>
        <begin position="110"/>
        <end position="152"/>
    </location>
</feature>
<dbReference type="Gene3D" id="1.10.10.10">
    <property type="entry name" value="Winged helix-like DNA-binding domain superfamily/Winged helix DNA-binding domain"/>
    <property type="match status" value="2"/>
</dbReference>
<feature type="domain" description="Sleeping Beauty transposase HTH" evidence="2">
    <location>
        <begin position="510"/>
        <end position="559"/>
    </location>
</feature>
<comment type="caution">
    <text evidence="3">The sequence shown here is derived from an EMBL/GenBank/DDBJ whole genome shotgun (WGS) entry which is preliminary data.</text>
</comment>
<dbReference type="InterPro" id="IPR009057">
    <property type="entry name" value="Homeodomain-like_sf"/>
</dbReference>
<dbReference type="AlphaFoldDB" id="A0A329SLR2"/>
<evidence type="ECO:0000313" key="3">
    <source>
        <dbReference type="EMBL" id="RAW36618.1"/>
    </source>
</evidence>
<accession>A0A329SLR2</accession>
<dbReference type="OrthoDB" id="167697at2759"/>
<feature type="region of interest" description="Disordered" evidence="1">
    <location>
        <begin position="450"/>
        <end position="515"/>
    </location>
</feature>
<keyword evidence="4" id="KW-1185">Reference proteome</keyword>
<dbReference type="InterPro" id="IPR057667">
    <property type="entry name" value="HTH_SB"/>
</dbReference>
<proteinExistence type="predicted"/>
<evidence type="ECO:0000256" key="1">
    <source>
        <dbReference type="SAM" id="MobiDB-lite"/>
    </source>
</evidence>
<gene>
    <name evidence="3" type="ORF">PC110_g7112</name>
</gene>
<feature type="compositionally biased region" description="Polar residues" evidence="1">
    <location>
        <begin position="399"/>
        <end position="408"/>
    </location>
</feature>
<sequence>MTQALDAEAAAAAVVAFPSSSSPTAAHTEASFALQASIDALTPSDGLQVTDDILRQLMETRGTRDGRVLQEMLSMAPYNVNASYEVVQRRVKKLLDEESSAIIVHTFPDNAVNTPEDDEKEKTREINAEEDTDKVENQVGKEKETAEDQVHEKAARDLDMLADTVRSIVTDVEEAETTLVDGGDDAIETQSNVVGDVEVEVETQSADGKSGADKPSMDRNFTDVVQLDKVGMAKTAQDTTDAVIAVGLPSSNPREVCNGAPATEGNVTKRPVTNEGKSDHKPKRQKRAEYSVETRALCVRRHQTEGASYATISKELGIPHDSVRAIVRKAKRTGSVVSAPRSGRPRKTSGIVDKVILEAVRSNKQCSAKSIQEELLRVYGVKLSPETVRRRVLEHTKQRIQANSNGTSELEDKSAATSTVAAEAPATSSQGHLVNLDTSLSDAGSFQELLNGEKQSRAGSELEISSSTTRRPIVEVTPSVASSPTNDMALDPEEMPDVPNKEPSTSKRKKRAEYSIEKREQCVSLHAQGQGYRRIGKALNMPHTTVRAIVEKAQRTGTVLPAKRSGRPRKTDAIVDKVILQAVKANERSSARIIKEQLQAVYGVRVSCETIRRRVKDHSRQCMSTSASAATPDILSHPVADAALSQEEASQAGATMSRSPSMPGATLMTFVENGVHI</sequence>
<dbReference type="Pfam" id="PF25787">
    <property type="entry name" value="HTH_SB"/>
    <property type="match status" value="1"/>
</dbReference>
<reference evidence="3 4" key="1">
    <citation type="submission" date="2018-01" db="EMBL/GenBank/DDBJ databases">
        <title>Draft genome of the strawberry crown rot pathogen Phytophthora cactorum.</title>
        <authorList>
            <person name="Armitage A.D."/>
            <person name="Lysoe E."/>
            <person name="Nellist C.F."/>
            <person name="Harrison R.J."/>
            <person name="Brurberg M.B."/>
        </authorList>
    </citation>
    <scope>NUCLEOTIDE SEQUENCE [LARGE SCALE GENOMIC DNA]</scope>
    <source>
        <strain evidence="3 4">10300</strain>
    </source>
</reference>
<feature type="compositionally biased region" description="Low complexity" evidence="1">
    <location>
        <begin position="415"/>
        <end position="429"/>
    </location>
</feature>
<evidence type="ECO:0000259" key="2">
    <source>
        <dbReference type="Pfam" id="PF25787"/>
    </source>
</evidence>